<dbReference type="SUPFAM" id="SSF55681">
    <property type="entry name" value="Class II aaRS and biotin synthetases"/>
    <property type="match status" value="1"/>
</dbReference>
<dbReference type="GO" id="GO:0004824">
    <property type="term" value="F:lysine-tRNA ligase activity"/>
    <property type="evidence" value="ECO:0007669"/>
    <property type="project" value="UniProtKB-EC"/>
</dbReference>
<evidence type="ECO:0000313" key="6">
    <source>
        <dbReference type="Proteomes" id="UP000007939"/>
    </source>
</evidence>
<dbReference type="Proteomes" id="UP000007939">
    <property type="component" value="Chromosome"/>
</dbReference>
<gene>
    <name evidence="5" type="ordered locus">Spico_1336</name>
</gene>
<keyword evidence="6" id="KW-1185">Reference proteome</keyword>
<feature type="domain" description="Aminoacyl-transfer RNA synthetases class-II family profile" evidence="4">
    <location>
        <begin position="36"/>
        <end position="348"/>
    </location>
</feature>
<dbReference type="eggNOG" id="COG2269">
    <property type="taxonomic scope" value="Bacteria"/>
</dbReference>
<dbReference type="InterPro" id="IPR004364">
    <property type="entry name" value="Aa-tRNA-synt_II"/>
</dbReference>
<keyword evidence="3" id="KW-0067">ATP-binding</keyword>
<reference evidence="5 6" key="2">
    <citation type="journal article" date="2012" name="Stand. Genomic Sci.">
        <title>Complete genome sequence of the termite hindgut bacterium Spirochaeta coccoides type strain (SPN1(T)), reclassification in the genus Sphaerochaeta as Sphaerochaeta coccoides comb. nov. and emendations of the family Spirochaetaceae and the genus Sphaerochaeta.</title>
        <authorList>
            <person name="Abt B."/>
            <person name="Han C."/>
            <person name="Scheuner C."/>
            <person name="Lu M."/>
            <person name="Lapidus A."/>
            <person name="Nolan M."/>
            <person name="Lucas S."/>
            <person name="Hammon N."/>
            <person name="Deshpande S."/>
            <person name="Cheng J.F."/>
            <person name="Tapia R."/>
            <person name="Goodwin L.A."/>
            <person name="Pitluck S."/>
            <person name="Liolios K."/>
            <person name="Pagani I."/>
            <person name="Ivanova N."/>
            <person name="Mavromatis K."/>
            <person name="Mikhailova N."/>
            <person name="Huntemann M."/>
            <person name="Pati A."/>
            <person name="Chen A."/>
            <person name="Palaniappan K."/>
            <person name="Land M."/>
            <person name="Hauser L."/>
            <person name="Brambilla E.M."/>
            <person name="Rohde M."/>
            <person name="Spring S."/>
            <person name="Gronow S."/>
            <person name="Goker M."/>
            <person name="Woyke T."/>
            <person name="Bristow J."/>
            <person name="Eisen J.A."/>
            <person name="Markowitz V."/>
            <person name="Hugenholtz P."/>
            <person name="Kyrpides N.C."/>
            <person name="Klenk H.P."/>
            <person name="Detter J.C."/>
        </authorList>
    </citation>
    <scope>NUCLEOTIDE SEQUENCE [LARGE SCALE GENOMIC DNA]</scope>
    <source>
        <strain evidence="6">ATCC BAA-1237 / DSM 17374 / SPN1</strain>
    </source>
</reference>
<dbReference type="EMBL" id="CP002659">
    <property type="protein sequence ID" value="AEC02542.1"/>
    <property type="molecule type" value="Genomic_DNA"/>
</dbReference>
<dbReference type="PANTHER" id="PTHR42918:SF6">
    <property type="entry name" value="ELONGATION FACTOR P--(R)-BETA-LYSINE LIGASE"/>
    <property type="match status" value="1"/>
</dbReference>
<dbReference type="GO" id="GO:0000049">
    <property type="term" value="F:tRNA binding"/>
    <property type="evidence" value="ECO:0007669"/>
    <property type="project" value="TreeGrafter"/>
</dbReference>
<protein>
    <submittedName>
        <fullName evidence="5">Lysine--tRNA ligase</fullName>
        <ecNumber evidence="5">6.1.1.6</ecNumber>
    </submittedName>
</protein>
<dbReference type="STRING" id="760011.Spico_1336"/>
<keyword evidence="1 5" id="KW-0436">Ligase</keyword>
<organism evidence="5 6">
    <name type="scientific">Parasphaerochaeta coccoides (strain ATCC BAA-1237 / DSM 17374 / SPN1)</name>
    <name type="common">Sphaerochaeta coccoides</name>
    <dbReference type="NCBI Taxonomy" id="760011"/>
    <lineage>
        <taxon>Bacteria</taxon>
        <taxon>Pseudomonadati</taxon>
        <taxon>Spirochaetota</taxon>
        <taxon>Spirochaetia</taxon>
        <taxon>Spirochaetales</taxon>
        <taxon>Sphaerochaetaceae</taxon>
        <taxon>Parasphaerochaeta</taxon>
    </lineage>
</organism>
<sequence>MISTCQTSTTARIVMPMTKAFAIGSSRFNFQAAKQRSRLLKAMRSWFDSHGYLEVDTPLLSPDLIPEPTIHTFATTFSHEFLGSREFYLVPSPEVFMKKLLAAGSGSIYQFSHCFRNNEQIGSHHNPEFTMLEYYTLDADEQDSMALTEELLAATAPKNCPDHLLPPFRKMSMAAACHAYAGIDLEKNQDVRDLRRAALRLGLSLPEEPESWEDTFNRIFLTFVEPSLPQDKPLVLDKYPIQIECLAAEDETGPWRKRWEMYAGGVELANCYDEMRDAQKIRAYYRKEYAKLSTERSQNGAVIPDADLSFADIFTKDFPRCSGVAMGMDRLLMLQTGITSLKGVILFPFPAMLGDG</sequence>
<accession>F4GM67</accession>
<dbReference type="InterPro" id="IPR018149">
    <property type="entry name" value="Lys-tRNA-synth_II_C"/>
</dbReference>
<dbReference type="EC" id="6.1.1.6" evidence="5"/>
<evidence type="ECO:0000256" key="2">
    <source>
        <dbReference type="ARBA" id="ARBA00022741"/>
    </source>
</evidence>
<keyword evidence="2" id="KW-0547">Nucleotide-binding</keyword>
<dbReference type="InterPro" id="IPR045864">
    <property type="entry name" value="aa-tRNA-synth_II/BPL/LPL"/>
</dbReference>
<name>F4GM67_PARC1</name>
<proteinExistence type="predicted"/>
<evidence type="ECO:0000256" key="3">
    <source>
        <dbReference type="ARBA" id="ARBA00022840"/>
    </source>
</evidence>
<evidence type="ECO:0000313" key="5">
    <source>
        <dbReference type="EMBL" id="AEC02542.1"/>
    </source>
</evidence>
<dbReference type="GO" id="GO:0005829">
    <property type="term" value="C:cytosol"/>
    <property type="evidence" value="ECO:0007669"/>
    <property type="project" value="TreeGrafter"/>
</dbReference>
<dbReference type="InterPro" id="IPR006195">
    <property type="entry name" value="aa-tRNA-synth_II"/>
</dbReference>
<dbReference type="KEGG" id="scc:Spico_1336"/>
<evidence type="ECO:0000259" key="4">
    <source>
        <dbReference type="PROSITE" id="PS50862"/>
    </source>
</evidence>
<dbReference type="PRINTS" id="PR00982">
    <property type="entry name" value="TRNASYNTHLYS"/>
</dbReference>
<dbReference type="PANTHER" id="PTHR42918">
    <property type="entry name" value="LYSYL-TRNA SYNTHETASE"/>
    <property type="match status" value="1"/>
</dbReference>
<dbReference type="HOGENOM" id="CLU_008255_1_0_12"/>
<dbReference type="GO" id="GO:0005524">
    <property type="term" value="F:ATP binding"/>
    <property type="evidence" value="ECO:0007669"/>
    <property type="project" value="UniProtKB-KW"/>
</dbReference>
<dbReference type="PROSITE" id="PS50862">
    <property type="entry name" value="AA_TRNA_LIGASE_II"/>
    <property type="match status" value="1"/>
</dbReference>
<dbReference type="Gene3D" id="3.30.930.10">
    <property type="entry name" value="Bira Bifunctional Protein, Domain 2"/>
    <property type="match status" value="1"/>
</dbReference>
<dbReference type="Pfam" id="PF00152">
    <property type="entry name" value="tRNA-synt_2"/>
    <property type="match status" value="1"/>
</dbReference>
<reference evidence="6" key="1">
    <citation type="submission" date="2011-04" db="EMBL/GenBank/DDBJ databases">
        <title>The complete genome of Spirochaeta coccoides DSM 17374.</title>
        <authorList>
            <person name="Lucas S."/>
            <person name="Copeland A."/>
            <person name="Lapidus A."/>
            <person name="Bruce D."/>
            <person name="Goodwin L."/>
            <person name="Pitluck S."/>
            <person name="Peters L."/>
            <person name="Kyrpides N."/>
            <person name="Mavromatis K."/>
            <person name="Pagani I."/>
            <person name="Ivanova N."/>
            <person name="Ovchinnikova G."/>
            <person name="Lu M."/>
            <person name="Detter J.C."/>
            <person name="Tapia R."/>
            <person name="Han C."/>
            <person name="Land M."/>
            <person name="Hauser L."/>
            <person name="Markowitz V."/>
            <person name="Cheng J.-F."/>
            <person name="Hugenholtz P."/>
            <person name="Woyke T."/>
            <person name="Wu D."/>
            <person name="Spring S."/>
            <person name="Schroeder M."/>
            <person name="Brambilla E."/>
            <person name="Klenk H.-P."/>
            <person name="Eisen J.A."/>
        </authorList>
    </citation>
    <scope>NUCLEOTIDE SEQUENCE [LARGE SCALE GENOMIC DNA]</scope>
    <source>
        <strain evidence="6">ATCC BAA-1237 / DSM 17374 / SPN1</strain>
    </source>
</reference>
<dbReference type="AlphaFoldDB" id="F4GM67"/>
<dbReference type="GO" id="GO:0006430">
    <property type="term" value="P:lysyl-tRNA aminoacylation"/>
    <property type="evidence" value="ECO:0007669"/>
    <property type="project" value="InterPro"/>
</dbReference>
<evidence type="ECO:0000256" key="1">
    <source>
        <dbReference type="ARBA" id="ARBA00022598"/>
    </source>
</evidence>